<accession>A0ABD0PLW4</accession>
<dbReference type="CDD" id="cd00096">
    <property type="entry name" value="Ig"/>
    <property type="match status" value="1"/>
</dbReference>
<dbReference type="Gene3D" id="2.60.40.10">
    <property type="entry name" value="Immunoglobulins"/>
    <property type="match status" value="1"/>
</dbReference>
<sequence length="61" mass="6985">RKRIYYYDDQREIIEEGSDYSGRINVTHSHEPENGSGTAILIIDSVQLSDQGEFICIVHDT</sequence>
<dbReference type="Proteomes" id="UP001529510">
    <property type="component" value="Unassembled WGS sequence"/>
</dbReference>
<organism evidence="1 2">
    <name type="scientific">Cirrhinus mrigala</name>
    <name type="common">Mrigala</name>
    <dbReference type="NCBI Taxonomy" id="683832"/>
    <lineage>
        <taxon>Eukaryota</taxon>
        <taxon>Metazoa</taxon>
        <taxon>Chordata</taxon>
        <taxon>Craniata</taxon>
        <taxon>Vertebrata</taxon>
        <taxon>Euteleostomi</taxon>
        <taxon>Actinopterygii</taxon>
        <taxon>Neopterygii</taxon>
        <taxon>Teleostei</taxon>
        <taxon>Ostariophysi</taxon>
        <taxon>Cypriniformes</taxon>
        <taxon>Cyprinidae</taxon>
        <taxon>Labeoninae</taxon>
        <taxon>Labeonini</taxon>
        <taxon>Cirrhinus</taxon>
    </lineage>
</organism>
<evidence type="ECO:0000313" key="1">
    <source>
        <dbReference type="EMBL" id="KAL0174426.1"/>
    </source>
</evidence>
<name>A0ABD0PLW4_CIRMR</name>
<gene>
    <name evidence="1" type="ORF">M9458_030394</name>
</gene>
<dbReference type="EMBL" id="JAMKFB020000015">
    <property type="protein sequence ID" value="KAL0174426.1"/>
    <property type="molecule type" value="Genomic_DNA"/>
</dbReference>
<dbReference type="InterPro" id="IPR013783">
    <property type="entry name" value="Ig-like_fold"/>
</dbReference>
<evidence type="ECO:0000313" key="2">
    <source>
        <dbReference type="Proteomes" id="UP001529510"/>
    </source>
</evidence>
<evidence type="ECO:0008006" key="3">
    <source>
        <dbReference type="Google" id="ProtNLM"/>
    </source>
</evidence>
<dbReference type="SUPFAM" id="SSF48726">
    <property type="entry name" value="Immunoglobulin"/>
    <property type="match status" value="1"/>
</dbReference>
<feature type="non-terminal residue" evidence="1">
    <location>
        <position position="61"/>
    </location>
</feature>
<reference evidence="1 2" key="1">
    <citation type="submission" date="2024-05" db="EMBL/GenBank/DDBJ databases">
        <title>Genome sequencing and assembly of Indian major carp, Cirrhinus mrigala (Hamilton, 1822).</title>
        <authorList>
            <person name="Mohindra V."/>
            <person name="Chowdhury L.M."/>
            <person name="Lal K."/>
            <person name="Jena J.K."/>
        </authorList>
    </citation>
    <scope>NUCLEOTIDE SEQUENCE [LARGE SCALE GENOMIC DNA]</scope>
    <source>
        <strain evidence="1">CM1030</strain>
        <tissue evidence="1">Blood</tissue>
    </source>
</reference>
<proteinExistence type="predicted"/>
<dbReference type="InterPro" id="IPR036179">
    <property type="entry name" value="Ig-like_dom_sf"/>
</dbReference>
<feature type="non-terminal residue" evidence="1">
    <location>
        <position position="1"/>
    </location>
</feature>
<dbReference type="AlphaFoldDB" id="A0ABD0PLW4"/>
<keyword evidence="2" id="KW-1185">Reference proteome</keyword>
<protein>
    <recommendedName>
        <fullName evidence="3">Immunoglobulin V-set domain-containing protein</fullName>
    </recommendedName>
</protein>
<comment type="caution">
    <text evidence="1">The sequence shown here is derived from an EMBL/GenBank/DDBJ whole genome shotgun (WGS) entry which is preliminary data.</text>
</comment>